<dbReference type="EMBL" id="AVOT02020131">
    <property type="protein sequence ID" value="MBW0508112.1"/>
    <property type="molecule type" value="Genomic_DNA"/>
</dbReference>
<feature type="region of interest" description="Disordered" evidence="1">
    <location>
        <begin position="72"/>
        <end position="110"/>
    </location>
</feature>
<accession>A0A9Q3DYL7</accession>
<proteinExistence type="predicted"/>
<reference evidence="2" key="1">
    <citation type="submission" date="2021-03" db="EMBL/GenBank/DDBJ databases">
        <title>Draft genome sequence of rust myrtle Austropuccinia psidii MF-1, a brazilian biotype.</title>
        <authorList>
            <person name="Quecine M.C."/>
            <person name="Pachon D.M.R."/>
            <person name="Bonatelli M.L."/>
            <person name="Correr F.H."/>
            <person name="Franceschini L.M."/>
            <person name="Leite T.F."/>
            <person name="Margarido G.R.A."/>
            <person name="Almeida C.A."/>
            <person name="Ferrarezi J.A."/>
            <person name="Labate C.A."/>
        </authorList>
    </citation>
    <scope>NUCLEOTIDE SEQUENCE</scope>
    <source>
        <strain evidence="2">MF-1</strain>
    </source>
</reference>
<keyword evidence="3" id="KW-1185">Reference proteome</keyword>
<name>A0A9Q3DYL7_9BASI</name>
<protein>
    <submittedName>
        <fullName evidence="2">Uncharacterized protein</fullName>
    </submittedName>
</protein>
<comment type="caution">
    <text evidence="2">The sequence shown here is derived from an EMBL/GenBank/DDBJ whole genome shotgun (WGS) entry which is preliminary data.</text>
</comment>
<sequence length="110" mass="12474">MFSIASSWAEIGMITQNICLNKMTWLDLMEEIRGFNPSNNFKLSEETENTIKENQEAIQAIENFLNMGEPSQIQVPQDREERVPSSPNNPEAPGLTSKTPLHPRIPNHPL</sequence>
<evidence type="ECO:0000313" key="2">
    <source>
        <dbReference type="EMBL" id="MBW0508112.1"/>
    </source>
</evidence>
<evidence type="ECO:0000256" key="1">
    <source>
        <dbReference type="SAM" id="MobiDB-lite"/>
    </source>
</evidence>
<gene>
    <name evidence="2" type="ORF">O181_047827</name>
</gene>
<dbReference type="AlphaFoldDB" id="A0A9Q3DYL7"/>
<evidence type="ECO:0000313" key="3">
    <source>
        <dbReference type="Proteomes" id="UP000765509"/>
    </source>
</evidence>
<dbReference type="Proteomes" id="UP000765509">
    <property type="component" value="Unassembled WGS sequence"/>
</dbReference>
<organism evidence="2 3">
    <name type="scientific">Austropuccinia psidii MF-1</name>
    <dbReference type="NCBI Taxonomy" id="1389203"/>
    <lineage>
        <taxon>Eukaryota</taxon>
        <taxon>Fungi</taxon>
        <taxon>Dikarya</taxon>
        <taxon>Basidiomycota</taxon>
        <taxon>Pucciniomycotina</taxon>
        <taxon>Pucciniomycetes</taxon>
        <taxon>Pucciniales</taxon>
        <taxon>Sphaerophragmiaceae</taxon>
        <taxon>Austropuccinia</taxon>
    </lineage>
</organism>